<protein>
    <submittedName>
        <fullName evidence="1">Nucleotidyl transferase AbiEii toxin, Type IV TA system</fullName>
    </submittedName>
</protein>
<keyword evidence="1" id="KW-0808">Transferase</keyword>
<accession>A0A1H7E2Y6</accession>
<dbReference type="GO" id="GO:0016740">
    <property type="term" value="F:transferase activity"/>
    <property type="evidence" value="ECO:0007669"/>
    <property type="project" value="UniProtKB-KW"/>
</dbReference>
<dbReference type="Pfam" id="PF08843">
    <property type="entry name" value="AbiEii"/>
    <property type="match status" value="1"/>
</dbReference>
<dbReference type="Gene3D" id="3.30.460.40">
    <property type="match status" value="1"/>
</dbReference>
<sequence>MSQAPPEAHHGERFGAHPHEFYREVARVALTVAGPHRFVLGGGVAWAAYGLVTRPTEDVDLFADVEGAAAAAAAGVRDALRAAGFEVADADPDSDLGEVFDGFDRDMRDFLVTRDGRQIRLSLARLDRYRSPVVMDLGPVMDVRDLIANKTAALVNRREVRDYIDVASALEERSVVELLELARQLDPALDDEDVRAAGRYLDRLPDGRFARYGLDPTDVARVRRQLANWPR</sequence>
<dbReference type="STRING" id="1144548.SAMN05443287_1283"/>
<evidence type="ECO:0000313" key="2">
    <source>
        <dbReference type="Proteomes" id="UP000198707"/>
    </source>
</evidence>
<gene>
    <name evidence="1" type="ORF">SAMN05443287_1283</name>
</gene>
<proteinExistence type="predicted"/>
<organism evidence="1 2">
    <name type="scientific">Micromonospora phaseoli</name>
    <dbReference type="NCBI Taxonomy" id="1144548"/>
    <lineage>
        <taxon>Bacteria</taxon>
        <taxon>Bacillati</taxon>
        <taxon>Actinomycetota</taxon>
        <taxon>Actinomycetes</taxon>
        <taxon>Micromonosporales</taxon>
        <taxon>Micromonosporaceae</taxon>
        <taxon>Micromonospora</taxon>
    </lineage>
</organism>
<name>A0A1H7E2Y6_9ACTN</name>
<dbReference type="RefSeq" id="WP_232521626.1">
    <property type="nucleotide sequence ID" value="NZ_BOPI01000086.1"/>
</dbReference>
<evidence type="ECO:0000313" key="1">
    <source>
        <dbReference type="EMBL" id="SEK07447.1"/>
    </source>
</evidence>
<dbReference type="EMBL" id="FNYV01000028">
    <property type="protein sequence ID" value="SEK07447.1"/>
    <property type="molecule type" value="Genomic_DNA"/>
</dbReference>
<dbReference type="AlphaFoldDB" id="A0A1H7E2Y6"/>
<reference evidence="2" key="1">
    <citation type="submission" date="2016-10" db="EMBL/GenBank/DDBJ databases">
        <authorList>
            <person name="Varghese N."/>
            <person name="Submissions S."/>
        </authorList>
    </citation>
    <scope>NUCLEOTIDE SEQUENCE [LARGE SCALE GENOMIC DNA]</scope>
    <source>
        <strain evidence="2">CGMCC 4.7038</strain>
    </source>
</reference>
<keyword evidence="2" id="KW-1185">Reference proteome</keyword>
<dbReference type="InterPro" id="IPR014942">
    <property type="entry name" value="AbiEii"/>
</dbReference>
<dbReference type="Proteomes" id="UP000198707">
    <property type="component" value="Unassembled WGS sequence"/>
</dbReference>